<proteinExistence type="predicted"/>
<dbReference type="EMBL" id="GBRH01225898">
    <property type="protein sequence ID" value="JAD71997.1"/>
    <property type="molecule type" value="Transcribed_RNA"/>
</dbReference>
<name>A0A0A9Q1V5_ARUDO</name>
<dbReference type="AlphaFoldDB" id="A0A0A9Q1V5"/>
<organism evidence="1">
    <name type="scientific">Arundo donax</name>
    <name type="common">Giant reed</name>
    <name type="synonym">Donax arundinaceus</name>
    <dbReference type="NCBI Taxonomy" id="35708"/>
    <lineage>
        <taxon>Eukaryota</taxon>
        <taxon>Viridiplantae</taxon>
        <taxon>Streptophyta</taxon>
        <taxon>Embryophyta</taxon>
        <taxon>Tracheophyta</taxon>
        <taxon>Spermatophyta</taxon>
        <taxon>Magnoliopsida</taxon>
        <taxon>Liliopsida</taxon>
        <taxon>Poales</taxon>
        <taxon>Poaceae</taxon>
        <taxon>PACMAD clade</taxon>
        <taxon>Arundinoideae</taxon>
        <taxon>Arundineae</taxon>
        <taxon>Arundo</taxon>
    </lineage>
</organism>
<sequence>MSASSQHCLPLPNRICHAKQKLPGRKFPQKA</sequence>
<evidence type="ECO:0000313" key="1">
    <source>
        <dbReference type="EMBL" id="JAD71997.1"/>
    </source>
</evidence>
<reference evidence="1" key="1">
    <citation type="submission" date="2014-09" db="EMBL/GenBank/DDBJ databases">
        <authorList>
            <person name="Magalhaes I.L.F."/>
            <person name="Oliveira U."/>
            <person name="Santos F.R."/>
            <person name="Vidigal T.H.D.A."/>
            <person name="Brescovit A.D."/>
            <person name="Santos A.J."/>
        </authorList>
    </citation>
    <scope>NUCLEOTIDE SEQUENCE</scope>
    <source>
        <tissue evidence="1">Shoot tissue taken approximately 20 cm above the soil surface</tissue>
    </source>
</reference>
<reference evidence="1" key="2">
    <citation type="journal article" date="2015" name="Data Brief">
        <title>Shoot transcriptome of the giant reed, Arundo donax.</title>
        <authorList>
            <person name="Barrero R.A."/>
            <person name="Guerrero F.D."/>
            <person name="Moolhuijzen P."/>
            <person name="Goolsby J.A."/>
            <person name="Tidwell J."/>
            <person name="Bellgard S.E."/>
            <person name="Bellgard M.I."/>
        </authorList>
    </citation>
    <scope>NUCLEOTIDE SEQUENCE</scope>
    <source>
        <tissue evidence="1">Shoot tissue taken approximately 20 cm above the soil surface</tissue>
    </source>
</reference>
<protein>
    <submittedName>
        <fullName evidence="1">Uncharacterized protein</fullName>
    </submittedName>
</protein>
<accession>A0A0A9Q1V5</accession>